<dbReference type="PANTHER" id="PTHR35271:SF1">
    <property type="entry name" value="ABC TRANSPORTER, SUBSTRATE-BINDING LIPOPROTEIN"/>
    <property type="match status" value="1"/>
</dbReference>
<dbReference type="InterPro" id="IPR007487">
    <property type="entry name" value="ABC_transpt-TYRBP-like"/>
</dbReference>
<evidence type="ECO:0000256" key="1">
    <source>
        <dbReference type="SAM" id="SignalP"/>
    </source>
</evidence>
<dbReference type="PROSITE" id="PS51257">
    <property type="entry name" value="PROKAR_LIPOPROTEIN"/>
    <property type="match status" value="1"/>
</dbReference>
<sequence length="341" mass="36059">MKKRVLAVILGAAMITAGLAGCGGNTGSSQSSSEGEKMYTIGISQFAEHGSLDNCREGFIQGLEEEGLVEGENLKIKVSNADSDTGTAAQIADTFVADKVDLICAIATPSAQAAYNSARNTDIPVVYTAVTNPEEAQLADDEGMPVGAVTGTSDQLPVEAQLAMIREILPDAKTIGILYTTSEANSAYSITQYEKYAEEYGFTLETAGVTNTSEVSMAAASLLDKVDCLTNLTDNTVVSALPTVLDQANEKNIPVFGSEIEQVKRGCLAAEGLDYVNLGIETGKMAAQILKGEAKAEDMKYELLTDSSLYINQAVADNLGITVPDDMTQRAEETFTEISQE</sequence>
<evidence type="ECO:0000313" key="3">
    <source>
        <dbReference type="Proteomes" id="UP000886814"/>
    </source>
</evidence>
<dbReference type="SUPFAM" id="SSF53822">
    <property type="entry name" value="Periplasmic binding protein-like I"/>
    <property type="match status" value="1"/>
</dbReference>
<comment type="caution">
    <text evidence="2">The sequence shown here is derived from an EMBL/GenBank/DDBJ whole genome shotgun (WGS) entry which is preliminary data.</text>
</comment>
<dbReference type="PANTHER" id="PTHR35271">
    <property type="entry name" value="ABC TRANSPORTER, SUBSTRATE-BINDING LIPOPROTEIN-RELATED"/>
    <property type="match status" value="1"/>
</dbReference>
<dbReference type="CDD" id="cd06325">
    <property type="entry name" value="PBP1_ABC_unchar_transporter"/>
    <property type="match status" value="1"/>
</dbReference>
<dbReference type="Proteomes" id="UP000886814">
    <property type="component" value="Unassembled WGS sequence"/>
</dbReference>
<reference evidence="2" key="1">
    <citation type="journal article" date="2021" name="PeerJ">
        <title>Extensive microbial diversity within the chicken gut microbiome revealed by metagenomics and culture.</title>
        <authorList>
            <person name="Gilroy R."/>
            <person name="Ravi A."/>
            <person name="Getino M."/>
            <person name="Pursley I."/>
            <person name="Horton D.L."/>
            <person name="Alikhan N.F."/>
            <person name="Baker D."/>
            <person name="Gharbi K."/>
            <person name="Hall N."/>
            <person name="Watson M."/>
            <person name="Adriaenssens E.M."/>
            <person name="Foster-Nyarko E."/>
            <person name="Jarju S."/>
            <person name="Secka A."/>
            <person name="Antonio M."/>
            <person name="Oren A."/>
            <person name="Chaudhuri R.R."/>
            <person name="La Ragione R."/>
            <person name="Hildebrand F."/>
            <person name="Pallen M.J."/>
        </authorList>
    </citation>
    <scope>NUCLEOTIDE SEQUENCE</scope>
    <source>
        <strain evidence="2">CHK195-9823</strain>
    </source>
</reference>
<keyword evidence="1" id="KW-0732">Signal</keyword>
<dbReference type="Pfam" id="PF04392">
    <property type="entry name" value="ABC_sub_bind"/>
    <property type="match status" value="1"/>
</dbReference>
<reference evidence="2" key="2">
    <citation type="submission" date="2021-04" db="EMBL/GenBank/DDBJ databases">
        <authorList>
            <person name="Gilroy R."/>
        </authorList>
    </citation>
    <scope>NUCLEOTIDE SEQUENCE</scope>
    <source>
        <strain evidence="2">CHK195-9823</strain>
    </source>
</reference>
<feature type="chain" id="PRO_5039370269" evidence="1">
    <location>
        <begin position="21"/>
        <end position="341"/>
    </location>
</feature>
<dbReference type="AlphaFoldDB" id="A0A9D1PDN5"/>
<dbReference type="Gene3D" id="3.40.50.2300">
    <property type="match status" value="2"/>
</dbReference>
<dbReference type="EMBL" id="DXIQ01000063">
    <property type="protein sequence ID" value="HIV39304.1"/>
    <property type="molecule type" value="Genomic_DNA"/>
</dbReference>
<gene>
    <name evidence="2" type="ORF">H9747_09975</name>
</gene>
<feature type="signal peptide" evidence="1">
    <location>
        <begin position="1"/>
        <end position="20"/>
    </location>
</feature>
<name>A0A9D1PDN5_9FIRM</name>
<evidence type="ECO:0000313" key="2">
    <source>
        <dbReference type="EMBL" id="HIV39304.1"/>
    </source>
</evidence>
<organism evidence="2 3">
    <name type="scientific">Candidatus Blautia stercorigallinarum</name>
    <dbReference type="NCBI Taxonomy" id="2838501"/>
    <lineage>
        <taxon>Bacteria</taxon>
        <taxon>Bacillati</taxon>
        <taxon>Bacillota</taxon>
        <taxon>Clostridia</taxon>
        <taxon>Lachnospirales</taxon>
        <taxon>Lachnospiraceae</taxon>
        <taxon>Blautia</taxon>
    </lineage>
</organism>
<proteinExistence type="predicted"/>
<dbReference type="InterPro" id="IPR028082">
    <property type="entry name" value="Peripla_BP_I"/>
</dbReference>
<accession>A0A9D1PDN5</accession>
<protein>
    <submittedName>
        <fullName evidence="2">ABC transporter substrate-binding protein</fullName>
    </submittedName>
</protein>